<evidence type="ECO:0000256" key="3">
    <source>
        <dbReference type="ARBA" id="ARBA00004065"/>
    </source>
</evidence>
<comment type="function">
    <text evidence="3 14 16">Endonuclease that specifically degrades the RNA of RNA-DNA hybrids.</text>
</comment>
<dbReference type="InterPro" id="IPR012337">
    <property type="entry name" value="RNaseH-like_sf"/>
</dbReference>
<evidence type="ECO:0000256" key="14">
    <source>
        <dbReference type="HAMAP-Rule" id="MF_00052"/>
    </source>
</evidence>
<dbReference type="PANTHER" id="PTHR10954">
    <property type="entry name" value="RIBONUCLEASE H2 SUBUNIT A"/>
    <property type="match status" value="1"/>
</dbReference>
<protein>
    <recommendedName>
        <fullName evidence="7 14">Ribonuclease HII</fullName>
        <shortName evidence="14">RNase HII</shortName>
        <ecNumber evidence="6 14">3.1.26.4</ecNumber>
    </recommendedName>
</protein>
<evidence type="ECO:0000256" key="5">
    <source>
        <dbReference type="ARBA" id="ARBA00007383"/>
    </source>
</evidence>
<evidence type="ECO:0000256" key="15">
    <source>
        <dbReference type="PROSITE-ProRule" id="PRU01319"/>
    </source>
</evidence>
<dbReference type="CDD" id="cd07182">
    <property type="entry name" value="RNase_HII_bacteria_HII_like"/>
    <property type="match status" value="1"/>
</dbReference>
<keyword evidence="8 14" id="KW-0963">Cytoplasm</keyword>
<feature type="binding site" evidence="14 15">
    <location>
        <position position="6"/>
    </location>
    <ligand>
        <name>a divalent metal cation</name>
        <dbReference type="ChEBI" id="CHEBI:60240"/>
    </ligand>
</feature>
<evidence type="ECO:0000256" key="10">
    <source>
        <dbReference type="ARBA" id="ARBA00022723"/>
    </source>
</evidence>
<dbReference type="EC" id="3.1.26.4" evidence="6 14"/>
<accession>A0ABR9VNG2</accession>
<dbReference type="Pfam" id="PF01351">
    <property type="entry name" value="RNase_HII"/>
    <property type="match status" value="1"/>
</dbReference>
<organism evidence="18 19">
    <name type="scientific">Synechocystis salina LEGE 00031</name>
    <dbReference type="NCBI Taxonomy" id="1828736"/>
    <lineage>
        <taxon>Bacteria</taxon>
        <taxon>Bacillati</taxon>
        <taxon>Cyanobacteriota</taxon>
        <taxon>Cyanophyceae</taxon>
        <taxon>Synechococcales</taxon>
        <taxon>Merismopediaceae</taxon>
        <taxon>Synechocystis</taxon>
    </lineage>
</organism>
<dbReference type="NCBIfam" id="NF000595">
    <property type="entry name" value="PRK00015.1-3"/>
    <property type="match status" value="1"/>
</dbReference>
<dbReference type="Proteomes" id="UP000658720">
    <property type="component" value="Unassembled WGS sequence"/>
</dbReference>
<gene>
    <name evidence="14" type="primary">rnhB</name>
    <name evidence="18" type="ORF">IQ217_03185</name>
</gene>
<evidence type="ECO:0000256" key="16">
    <source>
        <dbReference type="RuleBase" id="RU003515"/>
    </source>
</evidence>
<keyword evidence="10 14" id="KW-0479">Metal-binding</keyword>
<dbReference type="PROSITE" id="PS51975">
    <property type="entry name" value="RNASE_H_2"/>
    <property type="match status" value="1"/>
</dbReference>
<keyword evidence="9 14" id="KW-0540">Nuclease</keyword>
<dbReference type="InterPro" id="IPR001352">
    <property type="entry name" value="RNase_HII/HIII"/>
</dbReference>
<evidence type="ECO:0000313" key="19">
    <source>
        <dbReference type="Proteomes" id="UP000658720"/>
    </source>
</evidence>
<comment type="catalytic activity">
    <reaction evidence="1 14 15 16">
        <text>Endonucleolytic cleavage to 5'-phosphomonoester.</text>
        <dbReference type="EC" id="3.1.26.4"/>
    </reaction>
</comment>
<sequence>MAGVDEVGRGALFGPVVAAAVLVPIEAIDQLQALGVKDSKKLSPQRRAQLAQALPPYLHSYGISFADVPTIERINIRQASLLAMERAVQKLPVMPAYVLVDGRDRLPRIVSAQMAITGGDGKSLLIGAASILAKVWRDSLITRLAERFPHYDLASNKGYGTANHRQGLRQYGATPLHRPLFCRKIIEDLD</sequence>
<feature type="binding site" evidence="14 15">
    <location>
        <position position="101"/>
    </location>
    <ligand>
        <name>a divalent metal cation</name>
        <dbReference type="ChEBI" id="CHEBI:60240"/>
    </ligand>
</feature>
<dbReference type="InterPro" id="IPR022898">
    <property type="entry name" value="RNase_HII"/>
</dbReference>
<evidence type="ECO:0000256" key="7">
    <source>
        <dbReference type="ARBA" id="ARBA00019179"/>
    </source>
</evidence>
<evidence type="ECO:0000256" key="9">
    <source>
        <dbReference type="ARBA" id="ARBA00022722"/>
    </source>
</evidence>
<evidence type="ECO:0000256" key="4">
    <source>
        <dbReference type="ARBA" id="ARBA00004496"/>
    </source>
</evidence>
<evidence type="ECO:0000256" key="13">
    <source>
        <dbReference type="ARBA" id="ARBA00023211"/>
    </source>
</evidence>
<name>A0ABR9VNG2_9SYNC</name>
<comment type="cofactor">
    <cofactor evidence="14 15">
        <name>Mn(2+)</name>
        <dbReference type="ChEBI" id="CHEBI:29035"/>
    </cofactor>
    <cofactor evidence="14 15">
        <name>Mg(2+)</name>
        <dbReference type="ChEBI" id="CHEBI:18420"/>
    </cofactor>
    <text evidence="14 15">Manganese or magnesium. Binds 1 divalent metal ion per monomer in the absence of substrate. May bind a second metal ion after substrate binding.</text>
</comment>
<reference evidence="18 19" key="1">
    <citation type="submission" date="2020-10" db="EMBL/GenBank/DDBJ databases">
        <authorList>
            <person name="Castelo-Branco R."/>
            <person name="Eusebio N."/>
            <person name="Adriana R."/>
            <person name="Vieira A."/>
            <person name="Brugerolle De Fraissinette N."/>
            <person name="Rezende De Castro R."/>
            <person name="Schneider M.P."/>
            <person name="Vasconcelos V."/>
            <person name="Leao P.N."/>
        </authorList>
    </citation>
    <scope>NUCLEOTIDE SEQUENCE [LARGE SCALE GENOMIC DNA]</scope>
    <source>
        <strain evidence="18 19">LEGE 00031</strain>
    </source>
</reference>
<dbReference type="RefSeq" id="WP_190597395.1">
    <property type="nucleotide sequence ID" value="NZ_JADEVV010000006.1"/>
</dbReference>
<comment type="cofactor">
    <cofactor evidence="2">
        <name>Mg(2+)</name>
        <dbReference type="ChEBI" id="CHEBI:18420"/>
    </cofactor>
</comment>
<keyword evidence="11 14" id="KW-0255">Endonuclease</keyword>
<dbReference type="GO" id="GO:0004523">
    <property type="term" value="F:RNA-DNA hybrid ribonuclease activity"/>
    <property type="evidence" value="ECO:0007669"/>
    <property type="project" value="UniProtKB-EC"/>
</dbReference>
<comment type="similarity">
    <text evidence="5 14 16">Belongs to the RNase HII family.</text>
</comment>
<evidence type="ECO:0000256" key="11">
    <source>
        <dbReference type="ARBA" id="ARBA00022759"/>
    </source>
</evidence>
<keyword evidence="19" id="KW-1185">Reference proteome</keyword>
<comment type="subcellular location">
    <subcellularLocation>
        <location evidence="4 14">Cytoplasm</location>
    </subcellularLocation>
</comment>
<dbReference type="Gene3D" id="3.30.420.10">
    <property type="entry name" value="Ribonuclease H-like superfamily/Ribonuclease H"/>
    <property type="match status" value="1"/>
</dbReference>
<keyword evidence="12 14" id="KW-0378">Hydrolase</keyword>
<feature type="binding site" evidence="14 15">
    <location>
        <position position="5"/>
    </location>
    <ligand>
        <name>a divalent metal cation</name>
        <dbReference type="ChEBI" id="CHEBI:60240"/>
    </ligand>
</feature>
<evidence type="ECO:0000256" key="1">
    <source>
        <dbReference type="ARBA" id="ARBA00000077"/>
    </source>
</evidence>
<evidence type="ECO:0000256" key="12">
    <source>
        <dbReference type="ARBA" id="ARBA00022801"/>
    </source>
</evidence>
<evidence type="ECO:0000259" key="17">
    <source>
        <dbReference type="PROSITE" id="PS51975"/>
    </source>
</evidence>
<dbReference type="SUPFAM" id="SSF53098">
    <property type="entry name" value="Ribonuclease H-like"/>
    <property type="match status" value="1"/>
</dbReference>
<comment type="caution">
    <text evidence="18">The sequence shown here is derived from an EMBL/GenBank/DDBJ whole genome shotgun (WGS) entry which is preliminary data.</text>
</comment>
<evidence type="ECO:0000256" key="2">
    <source>
        <dbReference type="ARBA" id="ARBA00001946"/>
    </source>
</evidence>
<dbReference type="InterPro" id="IPR036397">
    <property type="entry name" value="RNaseH_sf"/>
</dbReference>
<keyword evidence="13 14" id="KW-0464">Manganese</keyword>
<dbReference type="EMBL" id="JADEVV010000006">
    <property type="protein sequence ID" value="MBE9252875.1"/>
    <property type="molecule type" value="Genomic_DNA"/>
</dbReference>
<dbReference type="InterPro" id="IPR024567">
    <property type="entry name" value="RNase_HII/HIII_dom"/>
</dbReference>
<proteinExistence type="inferred from homology"/>
<feature type="domain" description="RNase H type-2" evidence="17">
    <location>
        <begin position="1"/>
        <end position="190"/>
    </location>
</feature>
<dbReference type="HAMAP" id="MF_00052_B">
    <property type="entry name" value="RNase_HII_B"/>
    <property type="match status" value="1"/>
</dbReference>
<evidence type="ECO:0000256" key="8">
    <source>
        <dbReference type="ARBA" id="ARBA00022490"/>
    </source>
</evidence>
<dbReference type="PANTHER" id="PTHR10954:SF18">
    <property type="entry name" value="RIBONUCLEASE HII"/>
    <property type="match status" value="1"/>
</dbReference>
<evidence type="ECO:0000256" key="6">
    <source>
        <dbReference type="ARBA" id="ARBA00012180"/>
    </source>
</evidence>
<evidence type="ECO:0000313" key="18">
    <source>
        <dbReference type="EMBL" id="MBE9252875.1"/>
    </source>
</evidence>